<dbReference type="EMBL" id="BKCJ010256691">
    <property type="protein sequence ID" value="GEZ24657.1"/>
    <property type="molecule type" value="Genomic_DNA"/>
</dbReference>
<organism evidence="2">
    <name type="scientific">Tanacetum cinerariifolium</name>
    <name type="common">Dalmatian daisy</name>
    <name type="synonym">Chrysanthemum cinerariifolium</name>
    <dbReference type="NCBI Taxonomy" id="118510"/>
    <lineage>
        <taxon>Eukaryota</taxon>
        <taxon>Viridiplantae</taxon>
        <taxon>Streptophyta</taxon>
        <taxon>Embryophyta</taxon>
        <taxon>Tracheophyta</taxon>
        <taxon>Spermatophyta</taxon>
        <taxon>Magnoliopsida</taxon>
        <taxon>eudicotyledons</taxon>
        <taxon>Gunneridae</taxon>
        <taxon>Pentapetalae</taxon>
        <taxon>asterids</taxon>
        <taxon>campanulids</taxon>
        <taxon>Asterales</taxon>
        <taxon>Asteraceae</taxon>
        <taxon>Asteroideae</taxon>
        <taxon>Anthemideae</taxon>
        <taxon>Anthemidinae</taxon>
        <taxon>Tanacetum</taxon>
    </lineage>
</organism>
<evidence type="ECO:0000313" key="2">
    <source>
        <dbReference type="EMBL" id="GEZ24657.1"/>
    </source>
</evidence>
<sequence length="535" mass="60496">MFKLDLVPLAPKLLQNRETHIDYLKYTQEQADILWGIVKQAKAKQPLDNALYFALRKRLMSHPKTRSIKLGLKCSTSNCGSKPTGHKKNVRILQKPSRNMKKKVEPQPRKVNKKNRVVEPIHNVDVKQSQLNANSDLFRATCKKSMFDDVHDTCLLNYVKNVNSHAKSAKKHKKQNIWKPTGHVFTEVGFKWKPAGRTFTIVGNSFPLTRITSANVVPPKKNTSHSVETQKPKLKIYSKKPKNVKNIGSSKKAKIVESKNANYSKPNHTWGSKATDIPSSSSIVMIGCPDCSLLDSRTTILQGLCGMVTIRLKDEAPEAIIKCIKNIQVPLNATIRNVRTDNGIEFFNKTLHEFYENVGISHQTFVAGTPQQNGIVERRNRTLIEAAHTMLIFSKAPLFLWAEAINTACYTQNRLLICLRYNKTPYELMQDKKPNLSFFYVFGALCYPTNDNEDLGKLDVKADNVPVAAAPRAIDLANSPVSTSIDQDAPSTKPKNFKQAMTESSWIDAMQEEIHEFERLQVWELVLCPDKVIIF</sequence>
<dbReference type="InterPro" id="IPR001584">
    <property type="entry name" value="Integrase_cat-core"/>
</dbReference>
<dbReference type="PANTHER" id="PTHR42648">
    <property type="entry name" value="TRANSPOSASE, PUTATIVE-RELATED"/>
    <property type="match status" value="1"/>
</dbReference>
<gene>
    <name evidence="2" type="ORF">Tci_496630</name>
</gene>
<evidence type="ECO:0000259" key="1">
    <source>
        <dbReference type="PROSITE" id="PS50994"/>
    </source>
</evidence>
<dbReference type="Gene3D" id="3.30.420.10">
    <property type="entry name" value="Ribonuclease H-like superfamily/Ribonuclease H"/>
    <property type="match status" value="1"/>
</dbReference>
<dbReference type="PROSITE" id="PS50994">
    <property type="entry name" value="INTEGRASE"/>
    <property type="match status" value="1"/>
</dbReference>
<comment type="caution">
    <text evidence="2">The sequence shown here is derived from an EMBL/GenBank/DDBJ whole genome shotgun (WGS) entry which is preliminary data.</text>
</comment>
<accession>A0A699I7R1</accession>
<dbReference type="SUPFAM" id="SSF53098">
    <property type="entry name" value="Ribonuclease H-like"/>
    <property type="match status" value="1"/>
</dbReference>
<reference evidence="2" key="1">
    <citation type="journal article" date="2019" name="Sci. Rep.">
        <title>Draft genome of Tanacetum cinerariifolium, the natural source of mosquito coil.</title>
        <authorList>
            <person name="Yamashiro T."/>
            <person name="Shiraishi A."/>
            <person name="Satake H."/>
            <person name="Nakayama K."/>
        </authorList>
    </citation>
    <scope>NUCLEOTIDE SEQUENCE</scope>
</reference>
<dbReference type="InterPro" id="IPR036397">
    <property type="entry name" value="RNaseH_sf"/>
</dbReference>
<name>A0A699I7R1_TANCI</name>
<dbReference type="GO" id="GO:0015074">
    <property type="term" value="P:DNA integration"/>
    <property type="evidence" value="ECO:0007669"/>
    <property type="project" value="InterPro"/>
</dbReference>
<proteinExistence type="predicted"/>
<dbReference type="PANTHER" id="PTHR42648:SF18">
    <property type="entry name" value="RETROTRANSPOSON, UNCLASSIFIED-LIKE PROTEIN"/>
    <property type="match status" value="1"/>
</dbReference>
<feature type="domain" description="Integrase catalytic" evidence="1">
    <location>
        <begin position="262"/>
        <end position="433"/>
    </location>
</feature>
<dbReference type="AlphaFoldDB" id="A0A699I7R1"/>
<dbReference type="InterPro" id="IPR039537">
    <property type="entry name" value="Retrotran_Ty1/copia-like"/>
</dbReference>
<protein>
    <submittedName>
        <fullName evidence="2">Retrovirus-related Pol polyprotein from transposon TNT 1-94</fullName>
    </submittedName>
</protein>
<dbReference type="InterPro" id="IPR012337">
    <property type="entry name" value="RNaseH-like_sf"/>
</dbReference>
<dbReference type="GO" id="GO:0003676">
    <property type="term" value="F:nucleic acid binding"/>
    <property type="evidence" value="ECO:0007669"/>
    <property type="project" value="InterPro"/>
</dbReference>